<evidence type="ECO:0000313" key="2">
    <source>
        <dbReference type="Proteomes" id="UP000663880"/>
    </source>
</evidence>
<proteinExistence type="predicted"/>
<name>A0A821LTI7_9NEOP</name>
<sequence length="96" mass="10880">MGILGHIYFPHHWTCYPTYLMRRGSSSGICLYSAAVKPMDHHDLSDTLDWFLQPRGMQPDVLERGAYDKARRIASSWLCETQGPSKTNCCDPESSS</sequence>
<dbReference type="EMBL" id="CAJOBZ010000002">
    <property type="protein sequence ID" value="CAF4755607.1"/>
    <property type="molecule type" value="Genomic_DNA"/>
</dbReference>
<evidence type="ECO:0000313" key="1">
    <source>
        <dbReference type="EMBL" id="CAF4755607.1"/>
    </source>
</evidence>
<dbReference type="AlphaFoldDB" id="A0A821LTI7"/>
<protein>
    <submittedName>
        <fullName evidence="1">Uncharacterized protein</fullName>
    </submittedName>
</protein>
<reference evidence="1" key="1">
    <citation type="submission" date="2021-02" db="EMBL/GenBank/DDBJ databases">
        <authorList>
            <person name="Steward A R."/>
        </authorList>
    </citation>
    <scope>NUCLEOTIDE SEQUENCE</scope>
</reference>
<gene>
    <name evidence="1" type="ORF">PMACD_LOCUS972</name>
</gene>
<accession>A0A821LTI7</accession>
<comment type="caution">
    <text evidence="1">The sequence shown here is derived from an EMBL/GenBank/DDBJ whole genome shotgun (WGS) entry which is preliminary data.</text>
</comment>
<organism evidence="1 2">
    <name type="scientific">Pieris macdunnoughi</name>
    <dbReference type="NCBI Taxonomy" id="345717"/>
    <lineage>
        <taxon>Eukaryota</taxon>
        <taxon>Metazoa</taxon>
        <taxon>Ecdysozoa</taxon>
        <taxon>Arthropoda</taxon>
        <taxon>Hexapoda</taxon>
        <taxon>Insecta</taxon>
        <taxon>Pterygota</taxon>
        <taxon>Neoptera</taxon>
        <taxon>Endopterygota</taxon>
        <taxon>Lepidoptera</taxon>
        <taxon>Glossata</taxon>
        <taxon>Ditrysia</taxon>
        <taxon>Papilionoidea</taxon>
        <taxon>Pieridae</taxon>
        <taxon>Pierinae</taxon>
        <taxon>Pieris</taxon>
    </lineage>
</organism>
<keyword evidence="2" id="KW-1185">Reference proteome</keyword>
<dbReference type="Proteomes" id="UP000663880">
    <property type="component" value="Unassembled WGS sequence"/>
</dbReference>